<evidence type="ECO:0000256" key="10">
    <source>
        <dbReference type="ARBA" id="ARBA00022960"/>
    </source>
</evidence>
<dbReference type="InterPro" id="IPR036318">
    <property type="entry name" value="FAD-bd_PCMH-like_sf"/>
</dbReference>
<dbReference type="PANTHER" id="PTHR21071">
    <property type="entry name" value="UDP-N-ACETYLENOLPYRUVOYLGLUCOSAMINE REDUCTASE"/>
    <property type="match status" value="1"/>
</dbReference>
<dbReference type="GO" id="GO:0071949">
    <property type="term" value="F:FAD binding"/>
    <property type="evidence" value="ECO:0007669"/>
    <property type="project" value="InterPro"/>
</dbReference>
<feature type="active site" description="Proton donor" evidence="16">
    <location>
        <position position="226"/>
    </location>
</feature>
<dbReference type="Pfam" id="PF01565">
    <property type="entry name" value="FAD_binding_4"/>
    <property type="match status" value="1"/>
</dbReference>
<evidence type="ECO:0000313" key="19">
    <source>
        <dbReference type="Proteomes" id="UP000013520"/>
    </source>
</evidence>
<dbReference type="SUPFAM" id="SSF56176">
    <property type="entry name" value="FAD-binding/transporter-associated domain-like"/>
    <property type="match status" value="1"/>
</dbReference>
<dbReference type="InterPro" id="IPR016167">
    <property type="entry name" value="FAD-bd_PCMH_sub1"/>
</dbReference>
<dbReference type="SUPFAM" id="SSF56194">
    <property type="entry name" value="Uridine diphospho-N-Acetylenolpyruvylglucosamine reductase, MurB, C-terminal domain"/>
    <property type="match status" value="1"/>
</dbReference>
<evidence type="ECO:0000256" key="12">
    <source>
        <dbReference type="ARBA" id="ARBA00023002"/>
    </source>
</evidence>
<dbReference type="GO" id="GO:0071555">
    <property type="term" value="P:cell wall organization"/>
    <property type="evidence" value="ECO:0007669"/>
    <property type="project" value="UniProtKB-KW"/>
</dbReference>
<dbReference type="InterPro" id="IPR011601">
    <property type="entry name" value="MurB_C"/>
</dbReference>
<keyword evidence="9 16" id="KW-0521">NADP</keyword>
<comment type="catalytic activity">
    <reaction evidence="15 16">
        <text>UDP-N-acetyl-alpha-D-muramate + NADP(+) = UDP-N-acetyl-3-O-(1-carboxyvinyl)-alpha-D-glucosamine + NADPH + H(+)</text>
        <dbReference type="Rhea" id="RHEA:12248"/>
        <dbReference type="ChEBI" id="CHEBI:15378"/>
        <dbReference type="ChEBI" id="CHEBI:57783"/>
        <dbReference type="ChEBI" id="CHEBI:58349"/>
        <dbReference type="ChEBI" id="CHEBI:68483"/>
        <dbReference type="ChEBI" id="CHEBI:70757"/>
        <dbReference type="EC" id="1.3.1.98"/>
    </reaction>
</comment>
<evidence type="ECO:0000256" key="2">
    <source>
        <dbReference type="ARBA" id="ARBA00003921"/>
    </source>
</evidence>
<dbReference type="Gene3D" id="3.90.78.10">
    <property type="entry name" value="UDP-N-acetylenolpyruvoylglucosamine reductase, C-terminal domain"/>
    <property type="match status" value="1"/>
</dbReference>
<keyword evidence="8 16" id="KW-0274">FAD</keyword>
<evidence type="ECO:0000256" key="7">
    <source>
        <dbReference type="ARBA" id="ARBA00022630"/>
    </source>
</evidence>
<dbReference type="InterPro" id="IPR006094">
    <property type="entry name" value="Oxid_FAD_bind_N"/>
</dbReference>
<dbReference type="UniPathway" id="UPA00219"/>
<dbReference type="InterPro" id="IPR036635">
    <property type="entry name" value="MurB_C_sf"/>
</dbReference>
<feature type="active site" evidence="16">
    <location>
        <position position="296"/>
    </location>
</feature>
<dbReference type="Pfam" id="PF02873">
    <property type="entry name" value="MurB_C"/>
    <property type="match status" value="1"/>
</dbReference>
<evidence type="ECO:0000256" key="15">
    <source>
        <dbReference type="ARBA" id="ARBA00048914"/>
    </source>
</evidence>
<evidence type="ECO:0000256" key="6">
    <source>
        <dbReference type="ARBA" id="ARBA00022618"/>
    </source>
</evidence>
<dbReference type="STRING" id="767817.Desgi_3655"/>
<evidence type="ECO:0000256" key="1">
    <source>
        <dbReference type="ARBA" id="ARBA00001974"/>
    </source>
</evidence>
<evidence type="ECO:0000256" key="14">
    <source>
        <dbReference type="ARBA" id="ARBA00023316"/>
    </source>
</evidence>
<keyword evidence="13 16" id="KW-0131">Cell cycle</keyword>
<comment type="cofactor">
    <cofactor evidence="1 16">
        <name>FAD</name>
        <dbReference type="ChEBI" id="CHEBI:57692"/>
    </cofactor>
</comment>
<comment type="similarity">
    <text evidence="16">Belongs to the MurB family.</text>
</comment>
<dbReference type="HAMAP" id="MF_00037">
    <property type="entry name" value="MurB"/>
    <property type="match status" value="1"/>
</dbReference>
<dbReference type="EMBL" id="CP003273">
    <property type="protein sequence ID" value="AGL02978.1"/>
    <property type="molecule type" value="Genomic_DNA"/>
</dbReference>
<dbReference type="eggNOG" id="COG0812">
    <property type="taxonomic scope" value="Bacteria"/>
</dbReference>
<evidence type="ECO:0000259" key="17">
    <source>
        <dbReference type="PROSITE" id="PS51387"/>
    </source>
</evidence>
<dbReference type="RefSeq" id="WP_006520368.1">
    <property type="nucleotide sequence ID" value="NC_021184.1"/>
</dbReference>
<dbReference type="GO" id="GO:0008762">
    <property type="term" value="F:UDP-N-acetylmuramate dehydrogenase activity"/>
    <property type="evidence" value="ECO:0007669"/>
    <property type="project" value="UniProtKB-UniRule"/>
</dbReference>
<proteinExistence type="inferred from homology"/>
<dbReference type="GO" id="GO:0008360">
    <property type="term" value="P:regulation of cell shape"/>
    <property type="evidence" value="ECO:0007669"/>
    <property type="project" value="UniProtKB-KW"/>
</dbReference>
<dbReference type="KEGG" id="dgi:Desgi_3655"/>
<comment type="subcellular location">
    <subcellularLocation>
        <location evidence="3 16">Cytoplasm</location>
    </subcellularLocation>
</comment>
<feature type="active site" evidence="16">
    <location>
        <position position="176"/>
    </location>
</feature>
<keyword evidence="12 16" id="KW-0560">Oxidoreductase</keyword>
<evidence type="ECO:0000256" key="3">
    <source>
        <dbReference type="ARBA" id="ARBA00004496"/>
    </source>
</evidence>
<protein>
    <recommendedName>
        <fullName evidence="16">UDP-N-acetylenolpyruvoylglucosamine reductase</fullName>
        <ecNumber evidence="16">1.3.1.98</ecNumber>
    </recommendedName>
    <alternativeName>
        <fullName evidence="16">UDP-N-acetylmuramate dehydrogenase</fullName>
    </alternativeName>
</protein>
<evidence type="ECO:0000313" key="18">
    <source>
        <dbReference type="EMBL" id="AGL02978.1"/>
    </source>
</evidence>
<evidence type="ECO:0000256" key="4">
    <source>
        <dbReference type="ARBA" id="ARBA00004752"/>
    </source>
</evidence>
<keyword evidence="10 16" id="KW-0133">Cell shape</keyword>
<comment type="pathway">
    <text evidence="4 16">Cell wall biogenesis; peptidoglycan biosynthesis.</text>
</comment>
<evidence type="ECO:0000256" key="16">
    <source>
        <dbReference type="HAMAP-Rule" id="MF_00037"/>
    </source>
</evidence>
<sequence length="303" mass="32696">MTNSVLHAQLQRSIKGQVCFSEPMSKYTSWRIGGPADLLVKPRDEEDLRQALVYAQHHALPVTIIGNGTNLLVADRGIRGMVIKIGPGLANIEIHNHIIRAGAGAPLPLLARKAMQAGLAGFEFLAGIPGSVGGALVMNAGANGCAVGELVRQVIVCDYAGNSLIFEADELTFAYRQSCLARRNIIVAGVVLEGKPDRVEEIKERMELYLARRRQTQPLEYPNAGSVFKNPPGDSAGRLIELAGCKEIRVGNIQVSPRHANFFVNLGGGTAGEVLEIVQRVQNMVEEKCGVKLVLEVQKLGDF</sequence>
<keyword evidence="19" id="KW-1185">Reference proteome</keyword>
<gene>
    <name evidence="16" type="primary">murB</name>
    <name evidence="18" type="ORF">Desgi_3655</name>
</gene>
<comment type="function">
    <text evidence="2 16">Cell wall formation.</text>
</comment>
<keyword evidence="5 16" id="KW-0963">Cytoplasm</keyword>
<keyword evidence="14 16" id="KW-0961">Cell wall biogenesis/degradation</keyword>
<dbReference type="AlphaFoldDB" id="R4KIF3"/>
<dbReference type="PROSITE" id="PS51387">
    <property type="entry name" value="FAD_PCMH"/>
    <property type="match status" value="1"/>
</dbReference>
<dbReference type="GO" id="GO:0005829">
    <property type="term" value="C:cytosol"/>
    <property type="evidence" value="ECO:0007669"/>
    <property type="project" value="TreeGrafter"/>
</dbReference>
<dbReference type="NCBIfam" id="TIGR00179">
    <property type="entry name" value="murB"/>
    <property type="match status" value="1"/>
</dbReference>
<dbReference type="EC" id="1.3.1.98" evidence="16"/>
<dbReference type="Gene3D" id="3.30.43.10">
    <property type="entry name" value="Uridine Diphospho-n-acetylenolpyruvylglucosamine Reductase, domain 2"/>
    <property type="match status" value="1"/>
</dbReference>
<dbReference type="Gene3D" id="3.30.465.10">
    <property type="match status" value="1"/>
</dbReference>
<feature type="domain" description="FAD-binding PCMH-type" evidence="17">
    <location>
        <begin position="32"/>
        <end position="197"/>
    </location>
</feature>
<evidence type="ECO:0000256" key="5">
    <source>
        <dbReference type="ARBA" id="ARBA00022490"/>
    </source>
</evidence>
<dbReference type="HOGENOM" id="CLU_035304_1_1_9"/>
<dbReference type="InterPro" id="IPR016169">
    <property type="entry name" value="FAD-bd_PCMH_sub2"/>
</dbReference>
<name>R4KIF3_9FIRM</name>
<reference evidence="18 19" key="1">
    <citation type="submission" date="2012-01" db="EMBL/GenBank/DDBJ databases">
        <title>Complete sequence of Desulfotomaculum gibsoniae DSM 7213.</title>
        <authorList>
            <consortium name="US DOE Joint Genome Institute"/>
            <person name="Lucas S."/>
            <person name="Han J."/>
            <person name="Lapidus A."/>
            <person name="Cheng J.-F."/>
            <person name="Goodwin L."/>
            <person name="Pitluck S."/>
            <person name="Peters L."/>
            <person name="Ovchinnikova G."/>
            <person name="Teshima H."/>
            <person name="Detter J.C."/>
            <person name="Han C."/>
            <person name="Tapia R."/>
            <person name="Land M."/>
            <person name="Hauser L."/>
            <person name="Kyrpides N."/>
            <person name="Ivanova N."/>
            <person name="Pagani I."/>
            <person name="Parshina S."/>
            <person name="Plugge C."/>
            <person name="Muyzer G."/>
            <person name="Kuever J."/>
            <person name="Ivanova A."/>
            <person name="Nazina T."/>
            <person name="Klenk H.-P."/>
            <person name="Brambilla E."/>
            <person name="Spring S."/>
            <person name="Stams A.F."/>
            <person name="Woyke T."/>
        </authorList>
    </citation>
    <scope>NUCLEOTIDE SEQUENCE [LARGE SCALE GENOMIC DNA]</scope>
    <source>
        <strain evidence="18 19">DSM 7213</strain>
    </source>
</reference>
<evidence type="ECO:0000256" key="8">
    <source>
        <dbReference type="ARBA" id="ARBA00022827"/>
    </source>
</evidence>
<dbReference type="InterPro" id="IPR003170">
    <property type="entry name" value="MurB"/>
</dbReference>
<dbReference type="NCBIfam" id="NF010480">
    <property type="entry name" value="PRK13905.1"/>
    <property type="match status" value="1"/>
</dbReference>
<dbReference type="GO" id="GO:0051301">
    <property type="term" value="P:cell division"/>
    <property type="evidence" value="ECO:0007669"/>
    <property type="project" value="UniProtKB-KW"/>
</dbReference>
<organism evidence="18 19">
    <name type="scientific">Desulfoscipio gibsoniae DSM 7213</name>
    <dbReference type="NCBI Taxonomy" id="767817"/>
    <lineage>
        <taxon>Bacteria</taxon>
        <taxon>Bacillati</taxon>
        <taxon>Bacillota</taxon>
        <taxon>Clostridia</taxon>
        <taxon>Eubacteriales</taxon>
        <taxon>Desulfallaceae</taxon>
        <taxon>Desulfoscipio</taxon>
    </lineage>
</organism>
<dbReference type="GO" id="GO:0009252">
    <property type="term" value="P:peptidoglycan biosynthetic process"/>
    <property type="evidence" value="ECO:0007669"/>
    <property type="project" value="UniProtKB-UniRule"/>
</dbReference>
<evidence type="ECO:0000256" key="13">
    <source>
        <dbReference type="ARBA" id="ARBA00023306"/>
    </source>
</evidence>
<dbReference type="Proteomes" id="UP000013520">
    <property type="component" value="Chromosome"/>
</dbReference>
<evidence type="ECO:0000256" key="11">
    <source>
        <dbReference type="ARBA" id="ARBA00022984"/>
    </source>
</evidence>
<keyword evidence="7 16" id="KW-0285">Flavoprotein</keyword>
<accession>R4KIF3</accession>
<dbReference type="PANTHER" id="PTHR21071:SF4">
    <property type="entry name" value="UDP-N-ACETYLENOLPYRUVOYLGLUCOSAMINE REDUCTASE"/>
    <property type="match status" value="1"/>
</dbReference>
<dbReference type="InterPro" id="IPR016166">
    <property type="entry name" value="FAD-bd_PCMH"/>
</dbReference>
<keyword evidence="11 16" id="KW-0573">Peptidoglycan synthesis</keyword>
<keyword evidence="6 16" id="KW-0132">Cell division</keyword>
<evidence type="ECO:0000256" key="9">
    <source>
        <dbReference type="ARBA" id="ARBA00022857"/>
    </source>
</evidence>